<dbReference type="PANTHER" id="PTHR22604:SF105">
    <property type="entry name" value="TRANS-1,2-DIHYDROBENZENE-1,2-DIOL DEHYDROGENASE"/>
    <property type="match status" value="1"/>
</dbReference>
<reference evidence="7" key="1">
    <citation type="submission" date="2020-11" db="EMBL/GenBank/DDBJ databases">
        <authorList>
            <consortium name="DOE Joint Genome Institute"/>
            <person name="Ahrendt S."/>
            <person name="Riley R."/>
            <person name="Andreopoulos W."/>
            <person name="Labutti K."/>
            <person name="Pangilinan J."/>
            <person name="Ruiz-Duenas F.J."/>
            <person name="Barrasa J.M."/>
            <person name="Sanchez-Garcia M."/>
            <person name="Camarero S."/>
            <person name="Miyauchi S."/>
            <person name="Serrano A."/>
            <person name="Linde D."/>
            <person name="Babiker R."/>
            <person name="Drula E."/>
            <person name="Ayuso-Fernandez I."/>
            <person name="Pacheco R."/>
            <person name="Padilla G."/>
            <person name="Ferreira P."/>
            <person name="Barriuso J."/>
            <person name="Kellner H."/>
            <person name="Castanera R."/>
            <person name="Alfaro M."/>
            <person name="Ramirez L."/>
            <person name="Pisabarro A.G."/>
            <person name="Kuo A."/>
            <person name="Tritt A."/>
            <person name="Lipzen A."/>
            <person name="He G."/>
            <person name="Yan M."/>
            <person name="Ng V."/>
            <person name="Cullen D."/>
            <person name="Martin F."/>
            <person name="Rosso M.-N."/>
            <person name="Henrissat B."/>
            <person name="Hibbett D."/>
            <person name="Martinez A.T."/>
            <person name="Grigoriev I.V."/>
        </authorList>
    </citation>
    <scope>NUCLEOTIDE SEQUENCE</scope>
    <source>
        <strain evidence="7">MF-IS2</strain>
    </source>
</reference>
<accession>A0A9P5XMI3</accession>
<evidence type="ECO:0000313" key="7">
    <source>
        <dbReference type="EMBL" id="KAF9454143.1"/>
    </source>
</evidence>
<dbReference type="InterPro" id="IPR036291">
    <property type="entry name" value="NAD(P)-bd_dom_sf"/>
</dbReference>
<name>A0A9P5XMI3_9AGAR</name>
<dbReference type="InterPro" id="IPR000683">
    <property type="entry name" value="Gfo/Idh/MocA-like_OxRdtase_N"/>
</dbReference>
<dbReference type="EC" id="1.1.1.179" evidence="3"/>
<dbReference type="Pfam" id="PF01408">
    <property type="entry name" value="GFO_IDH_MocA"/>
    <property type="match status" value="1"/>
</dbReference>
<dbReference type="AlphaFoldDB" id="A0A9P5XMI3"/>
<comment type="catalytic activity">
    <reaction evidence="5">
        <text>D-xylose + NADP(+) = D-xylono-1,5-lactone + NADPH + H(+)</text>
        <dbReference type="Rhea" id="RHEA:22000"/>
        <dbReference type="ChEBI" id="CHEBI:15378"/>
        <dbReference type="ChEBI" id="CHEBI:15867"/>
        <dbReference type="ChEBI" id="CHEBI:53455"/>
        <dbReference type="ChEBI" id="CHEBI:57783"/>
        <dbReference type="ChEBI" id="CHEBI:58349"/>
        <dbReference type="EC" id="1.1.1.179"/>
    </reaction>
</comment>
<proteinExistence type="inferred from homology"/>
<gene>
    <name evidence="7" type="ORF">P691DRAFT_798406</name>
</gene>
<dbReference type="GO" id="GO:0000166">
    <property type="term" value="F:nucleotide binding"/>
    <property type="evidence" value="ECO:0007669"/>
    <property type="project" value="InterPro"/>
</dbReference>
<dbReference type="InterPro" id="IPR050984">
    <property type="entry name" value="Gfo/Idh/MocA_domain"/>
</dbReference>
<comment type="caution">
    <text evidence="7">The sequence shown here is derived from an EMBL/GenBank/DDBJ whole genome shotgun (WGS) entry which is preliminary data.</text>
</comment>
<evidence type="ECO:0000256" key="3">
    <source>
        <dbReference type="ARBA" id="ARBA00038984"/>
    </source>
</evidence>
<evidence type="ECO:0000313" key="8">
    <source>
        <dbReference type="Proteomes" id="UP000807342"/>
    </source>
</evidence>
<feature type="domain" description="Gfo/Idh/MocA-like oxidoreductase N-terminal" evidence="6">
    <location>
        <begin position="39"/>
        <end position="149"/>
    </location>
</feature>
<dbReference type="Gene3D" id="3.30.360.10">
    <property type="entry name" value="Dihydrodipicolinate Reductase, domain 2"/>
    <property type="match status" value="1"/>
</dbReference>
<organism evidence="7 8">
    <name type="scientific">Macrolepiota fuliginosa MF-IS2</name>
    <dbReference type="NCBI Taxonomy" id="1400762"/>
    <lineage>
        <taxon>Eukaryota</taxon>
        <taxon>Fungi</taxon>
        <taxon>Dikarya</taxon>
        <taxon>Basidiomycota</taxon>
        <taxon>Agaricomycotina</taxon>
        <taxon>Agaricomycetes</taxon>
        <taxon>Agaricomycetidae</taxon>
        <taxon>Agaricales</taxon>
        <taxon>Agaricineae</taxon>
        <taxon>Agaricaceae</taxon>
        <taxon>Macrolepiota</taxon>
    </lineage>
</organism>
<evidence type="ECO:0000259" key="6">
    <source>
        <dbReference type="Pfam" id="PF01408"/>
    </source>
</evidence>
<dbReference type="Proteomes" id="UP000807342">
    <property type="component" value="Unassembled WGS sequence"/>
</dbReference>
<protein>
    <recommendedName>
        <fullName evidence="3">D-xylose 1-dehydrogenase (NADP(+), D-xylono-1,5-lactone-forming)</fullName>
        <ecNumber evidence="3">1.1.1.179</ecNumber>
    </recommendedName>
    <alternativeName>
        <fullName evidence="4">D-xylose-NADP dehydrogenase</fullName>
    </alternativeName>
</protein>
<evidence type="ECO:0000256" key="5">
    <source>
        <dbReference type="ARBA" id="ARBA00049233"/>
    </source>
</evidence>
<dbReference type="SUPFAM" id="SSF55347">
    <property type="entry name" value="Glyceraldehyde-3-phosphate dehydrogenase-like, C-terminal domain"/>
    <property type="match status" value="1"/>
</dbReference>
<evidence type="ECO:0000256" key="4">
    <source>
        <dbReference type="ARBA" id="ARBA00042988"/>
    </source>
</evidence>
<dbReference type="SUPFAM" id="SSF51735">
    <property type="entry name" value="NAD(P)-binding Rossmann-fold domains"/>
    <property type="match status" value="1"/>
</dbReference>
<keyword evidence="8" id="KW-1185">Reference proteome</keyword>
<dbReference type="Gene3D" id="3.40.50.720">
    <property type="entry name" value="NAD(P)-binding Rossmann-like Domain"/>
    <property type="match status" value="1"/>
</dbReference>
<dbReference type="OrthoDB" id="64915at2759"/>
<evidence type="ECO:0000256" key="2">
    <source>
        <dbReference type="ARBA" id="ARBA00023002"/>
    </source>
</evidence>
<sequence>MALLLENLTFLQEYFHSTIRTLPSKTENPLKVGVLSTATINSASVIRPVETHPDVVLYAIGSRDLKQAKEYAAKYGFKVPYGSYEEVIRDPEVDFVYISLPNQLHFEWSFKALQHGKHVLCEKPITDTPYEAERLTDTAKRNNKILMEAFHWKFHPAAHVFREILDSREYGRILKTDAIMTATPAIPAKDIRWQYDLGGGSLMDMTYALSFTRYAIHAGTPDTVLHAKARPASGDERIDAAMQAHLRFTDRSGKDVYSSIYTDMARSWWCGVVPRFWELPSIHVELEHAEVTFYNAMMPHLYHYIEIKDKRSGEVLRKQAYKGGPLWGERGEAWWSTYRYQLEAFVDKLRGREPVCWQTSKDSINQMKTIDEVYCKSTLPSRPSFLDK</sequence>
<dbReference type="GO" id="GO:0047837">
    <property type="term" value="F:D-xylose 1-dehydrogenase (NADP+) activity"/>
    <property type="evidence" value="ECO:0007669"/>
    <property type="project" value="UniProtKB-EC"/>
</dbReference>
<comment type="similarity">
    <text evidence="1">Belongs to the Gfo/Idh/MocA family.</text>
</comment>
<dbReference type="PANTHER" id="PTHR22604">
    <property type="entry name" value="OXIDOREDUCTASES"/>
    <property type="match status" value="1"/>
</dbReference>
<evidence type="ECO:0000256" key="1">
    <source>
        <dbReference type="ARBA" id="ARBA00010928"/>
    </source>
</evidence>
<dbReference type="EMBL" id="MU151056">
    <property type="protein sequence ID" value="KAF9454143.1"/>
    <property type="molecule type" value="Genomic_DNA"/>
</dbReference>
<keyword evidence="2" id="KW-0560">Oxidoreductase</keyword>